<proteinExistence type="inferred from homology"/>
<feature type="transmembrane region" description="Helical" evidence="1">
    <location>
        <begin position="111"/>
        <end position="127"/>
    </location>
</feature>
<dbReference type="Proteomes" id="UP000832034">
    <property type="component" value="Chromosome"/>
</dbReference>
<feature type="transmembrane region" description="Helical" evidence="1">
    <location>
        <begin position="139"/>
        <end position="167"/>
    </location>
</feature>
<gene>
    <name evidence="2" type="ORF">LVJ81_03820</name>
</gene>
<accession>A0ABY4ECM4</accession>
<reference evidence="2" key="2">
    <citation type="journal article" date="2022" name="Res Sq">
        <title>Evolution of multicellular longitudinally dividing oral cavity symbionts (Neisseriaceae).</title>
        <authorList>
            <person name="Nyongesa S."/>
            <person name="Weber P."/>
            <person name="Bernet E."/>
            <person name="Pullido F."/>
            <person name="Nieckarz M."/>
            <person name="Delaby M."/>
            <person name="Nieves C."/>
            <person name="Viehboeck T."/>
            <person name="Krause N."/>
            <person name="Rivera-Millot A."/>
            <person name="Nakamura A."/>
            <person name="Vischer N."/>
            <person name="VanNieuwenhze M."/>
            <person name="Brun Y."/>
            <person name="Cava F."/>
            <person name="Bulgheresi S."/>
            <person name="Veyrier F."/>
        </authorList>
    </citation>
    <scope>NUCLEOTIDE SEQUENCE</scope>
    <source>
        <strain evidence="2">SAG 1488-6</strain>
    </source>
</reference>
<dbReference type="PANTHER" id="PTHR34300:SF1">
    <property type="entry name" value="QUEUOSINE PRECURSOR TRANSPORTER"/>
    <property type="match status" value="1"/>
</dbReference>
<dbReference type="EMBL" id="CP091512">
    <property type="protein sequence ID" value="UOO93170.1"/>
    <property type="molecule type" value="Genomic_DNA"/>
</dbReference>
<organism evidence="2 3">
    <name type="scientific">Vitreoscilla stercoraria</name>
    <dbReference type="NCBI Taxonomy" id="61"/>
    <lineage>
        <taxon>Bacteria</taxon>
        <taxon>Pseudomonadati</taxon>
        <taxon>Pseudomonadota</taxon>
        <taxon>Betaproteobacteria</taxon>
        <taxon>Neisseriales</taxon>
        <taxon>Neisseriaceae</taxon>
        <taxon>Vitreoscilla</taxon>
    </lineage>
</organism>
<evidence type="ECO:0000256" key="1">
    <source>
        <dbReference type="HAMAP-Rule" id="MF_02088"/>
    </source>
</evidence>
<dbReference type="NCBIfam" id="NF008406">
    <property type="entry name" value="PRK11212.1"/>
    <property type="match status" value="1"/>
</dbReference>
<dbReference type="HAMAP" id="MF_02088">
    <property type="entry name" value="Q_prec_transport"/>
    <property type="match status" value="1"/>
</dbReference>
<dbReference type="RefSeq" id="WP_019957502.1">
    <property type="nucleotide sequence ID" value="NZ_CP091512.1"/>
</dbReference>
<dbReference type="PANTHER" id="PTHR34300">
    <property type="entry name" value="QUEUOSINE PRECURSOR TRANSPORTER-RELATED"/>
    <property type="match status" value="1"/>
</dbReference>
<keyword evidence="3" id="KW-1185">Reference proteome</keyword>
<dbReference type="InterPro" id="IPR003744">
    <property type="entry name" value="YhhQ"/>
</dbReference>
<keyword evidence="1" id="KW-0812">Transmembrane</keyword>
<feature type="transmembrane region" description="Helical" evidence="1">
    <location>
        <begin position="47"/>
        <end position="64"/>
    </location>
</feature>
<comment type="function">
    <text evidence="1">Involved in the import of queuosine (Q) precursors, required for Q precursor salvage.</text>
</comment>
<sequence>MYSFSSTQRQKALYWLCFWHICVIAASNYLVQFPIQIGSINTTLGSFTYPFIFLATDLTVRIFGSQMARKIILMVMLPALGLSYVISALFVDGQWHGFEAIHTFHSMGARVAVASFMAYLVAQLLDIKVFNRLRESKTWWLAPAVAGLVGSAIDTFVFFSVAFYQSADAFMAANWIGIGMVDYLCKLVIGACLFLPVYGVLLQYLLRKLTILQKTPAQLV</sequence>
<dbReference type="Pfam" id="PF02592">
    <property type="entry name" value="Vut_1"/>
    <property type="match status" value="1"/>
</dbReference>
<comment type="subcellular location">
    <subcellularLocation>
        <location evidence="1">Cell inner membrane</location>
        <topology evidence="1">Multi-pass membrane protein</topology>
    </subcellularLocation>
</comment>
<comment type="similarity">
    <text evidence="1">Belongs to the vitamin uptake transporter (VUT/ECF) (TC 2.A.88) family. Q precursor transporter subfamily.</text>
</comment>
<keyword evidence="1" id="KW-1003">Cell membrane</keyword>
<keyword evidence="1" id="KW-0997">Cell inner membrane</keyword>
<keyword evidence="1" id="KW-0472">Membrane</keyword>
<evidence type="ECO:0000313" key="2">
    <source>
        <dbReference type="EMBL" id="UOO93170.1"/>
    </source>
</evidence>
<name>A0ABY4ECM4_VITST</name>
<keyword evidence="1" id="KW-0813">Transport</keyword>
<evidence type="ECO:0000313" key="3">
    <source>
        <dbReference type="Proteomes" id="UP000832034"/>
    </source>
</evidence>
<feature type="transmembrane region" description="Helical" evidence="1">
    <location>
        <begin position="71"/>
        <end position="91"/>
    </location>
</feature>
<protein>
    <recommendedName>
        <fullName evidence="1">Probable queuosine precursor transporter</fullName>
        <shortName evidence="1">Q precursor transporter</shortName>
    </recommendedName>
</protein>
<feature type="transmembrane region" description="Helical" evidence="1">
    <location>
        <begin position="187"/>
        <end position="206"/>
    </location>
</feature>
<reference evidence="2" key="1">
    <citation type="submission" date="2021-12" db="EMBL/GenBank/DDBJ databases">
        <authorList>
            <person name="Veyrier F.J."/>
        </authorList>
    </citation>
    <scope>NUCLEOTIDE SEQUENCE</scope>
    <source>
        <strain evidence="2">SAG 1488-6</strain>
    </source>
</reference>
<feature type="transmembrane region" description="Helical" evidence="1">
    <location>
        <begin position="12"/>
        <end position="35"/>
    </location>
</feature>
<keyword evidence="1" id="KW-1133">Transmembrane helix</keyword>
<dbReference type="NCBIfam" id="TIGR00697">
    <property type="entry name" value="queuosine precursor transporter"/>
    <property type="match status" value="1"/>
</dbReference>